<proteinExistence type="predicted"/>
<keyword evidence="1" id="KW-1133">Transmembrane helix</keyword>
<evidence type="ECO:0000256" key="1">
    <source>
        <dbReference type="SAM" id="Phobius"/>
    </source>
</evidence>
<dbReference type="Proteomes" id="UP000248066">
    <property type="component" value="Unassembled WGS sequence"/>
</dbReference>
<name>A0A2W0HGA9_9BACI</name>
<protein>
    <recommendedName>
        <fullName evidence="4">DUF624 domain-containing protein</fullName>
    </recommendedName>
</protein>
<dbReference type="InterPro" id="IPR006938">
    <property type="entry name" value="DUF624"/>
</dbReference>
<dbReference type="OrthoDB" id="2182676at2"/>
<dbReference type="Pfam" id="PF04854">
    <property type="entry name" value="DUF624"/>
    <property type="match status" value="1"/>
</dbReference>
<accession>A0A2W0HGA9</accession>
<keyword evidence="1" id="KW-0812">Transmembrane</keyword>
<dbReference type="AlphaFoldDB" id="A0A2W0HGA9"/>
<reference evidence="2 3" key="1">
    <citation type="submission" date="2017-10" db="EMBL/GenBank/DDBJ databases">
        <title>Bacillus sp. nov., a halophilic bacterium isolated from a Yangshapao Lake.</title>
        <authorList>
            <person name="Wang H."/>
        </authorList>
    </citation>
    <scope>NUCLEOTIDE SEQUENCE [LARGE SCALE GENOMIC DNA]</scope>
    <source>
        <strain evidence="2 3">YSP-3</strain>
    </source>
</reference>
<dbReference type="EMBL" id="PDOF01000003">
    <property type="protein sequence ID" value="PYZ95922.1"/>
    <property type="molecule type" value="Genomic_DNA"/>
</dbReference>
<comment type="caution">
    <text evidence="2">The sequence shown here is derived from an EMBL/GenBank/DDBJ whole genome shotgun (WGS) entry which is preliminary data.</text>
</comment>
<feature type="transmembrane region" description="Helical" evidence="1">
    <location>
        <begin position="130"/>
        <end position="152"/>
    </location>
</feature>
<organism evidence="2 3">
    <name type="scientific">Alteribacter lacisalsi</name>
    <dbReference type="NCBI Taxonomy" id="2045244"/>
    <lineage>
        <taxon>Bacteria</taxon>
        <taxon>Bacillati</taxon>
        <taxon>Bacillota</taxon>
        <taxon>Bacilli</taxon>
        <taxon>Bacillales</taxon>
        <taxon>Bacillaceae</taxon>
        <taxon>Alteribacter</taxon>
    </lineage>
</organism>
<keyword evidence="3" id="KW-1185">Reference proteome</keyword>
<feature type="transmembrane region" description="Helical" evidence="1">
    <location>
        <begin position="54"/>
        <end position="75"/>
    </location>
</feature>
<evidence type="ECO:0000313" key="3">
    <source>
        <dbReference type="Proteomes" id="UP000248066"/>
    </source>
</evidence>
<evidence type="ECO:0008006" key="4">
    <source>
        <dbReference type="Google" id="ProtNLM"/>
    </source>
</evidence>
<evidence type="ECO:0000313" key="2">
    <source>
        <dbReference type="EMBL" id="PYZ95922.1"/>
    </source>
</evidence>
<feature type="transmembrane region" description="Helical" evidence="1">
    <location>
        <begin position="197"/>
        <end position="216"/>
    </location>
</feature>
<feature type="transmembrane region" description="Helical" evidence="1">
    <location>
        <begin position="164"/>
        <end position="191"/>
    </location>
</feature>
<sequence>MRFSGFSHLIVQIANWIMKFSLINLLWVIINGPFAVITIIMLSTGSFMEMLVPLTLLMILTAFLLFPSTTALFAITREWIMESEQSSLLKRYWALIRENYRTSFRAGSVYAFIWAVWFLDYQYLSSVNDLLGMILIIAGILLFVNTVVFFCFHSHYRMPMKKLFSNSLLVTLGSPVMLLGTIVLGTSFVYFTARFPVVFIFFTGSVFAYLSFYLFFRYTLSVNRRTA</sequence>
<feature type="transmembrane region" description="Helical" evidence="1">
    <location>
        <begin position="107"/>
        <end position="124"/>
    </location>
</feature>
<feature type="transmembrane region" description="Helical" evidence="1">
    <location>
        <begin position="21"/>
        <end position="42"/>
    </location>
</feature>
<gene>
    <name evidence="2" type="ORF">CR205_16220</name>
</gene>
<keyword evidence="1" id="KW-0472">Membrane</keyword>